<feature type="transmembrane region" description="Helical" evidence="1">
    <location>
        <begin position="60"/>
        <end position="78"/>
    </location>
</feature>
<organism evidence="2 3">
    <name type="scientific">Gloeomargarita lithophora Alchichica-D10</name>
    <dbReference type="NCBI Taxonomy" id="1188229"/>
    <lineage>
        <taxon>Bacteria</taxon>
        <taxon>Bacillati</taxon>
        <taxon>Cyanobacteriota</taxon>
        <taxon>Cyanophyceae</taxon>
        <taxon>Gloeomargaritales</taxon>
        <taxon>Gloeomargaritaceae</taxon>
        <taxon>Gloeomargarita</taxon>
    </lineage>
</organism>
<proteinExistence type="predicted"/>
<evidence type="ECO:0000256" key="1">
    <source>
        <dbReference type="SAM" id="Phobius"/>
    </source>
</evidence>
<dbReference type="AlphaFoldDB" id="A0A1J0A932"/>
<sequence length="151" mass="16463">MPDGVLESVGTVVGLGLAVALVAPWWRGRPDSPFSPAWGFTVGLAAIIGTGIWLESGMTLPGAMAGAGGFALGGLLLWPQFHRSTQRQHRQFEQTLSALLTGQRAWDAPTLTHLFRTVPPAELPRLQATVRYLYQNQPELRPLLSHFLEKP</sequence>
<dbReference type="EMBL" id="CP017675">
    <property type="protein sequence ID" value="APB32438.1"/>
    <property type="molecule type" value="Genomic_DNA"/>
</dbReference>
<reference evidence="2 3" key="1">
    <citation type="submission" date="2016-10" db="EMBL/GenBank/DDBJ databases">
        <title>Description of Gloeomargarita lithophora gen. nov., sp. nov., a thylakoid-bearing basal-branching cyanobacterium with intracellular carbonates, and proposal for Gloeomargaritales ord. nov.</title>
        <authorList>
            <person name="Moreira D."/>
            <person name="Tavera R."/>
            <person name="Benzerara K."/>
            <person name="Skouri-Panet F."/>
            <person name="Couradeau E."/>
            <person name="Gerard E."/>
            <person name="Loussert C."/>
            <person name="Novelo E."/>
            <person name="Zivanovic Y."/>
            <person name="Lopez-Garcia P."/>
        </authorList>
    </citation>
    <scope>NUCLEOTIDE SEQUENCE [LARGE SCALE GENOMIC DNA]</scope>
    <source>
        <strain evidence="2 3">D10</strain>
    </source>
</reference>
<gene>
    <name evidence="2" type="ORF">GlitD10_0137</name>
</gene>
<keyword evidence="1" id="KW-0812">Transmembrane</keyword>
<keyword evidence="3" id="KW-1185">Reference proteome</keyword>
<dbReference type="KEGG" id="glt:GlitD10_0137"/>
<feature type="transmembrane region" description="Helical" evidence="1">
    <location>
        <begin position="6"/>
        <end position="25"/>
    </location>
</feature>
<accession>A0A1J0A932</accession>
<evidence type="ECO:0000313" key="2">
    <source>
        <dbReference type="EMBL" id="APB32438.1"/>
    </source>
</evidence>
<feature type="transmembrane region" description="Helical" evidence="1">
    <location>
        <begin position="37"/>
        <end position="54"/>
    </location>
</feature>
<keyword evidence="1" id="KW-1133">Transmembrane helix</keyword>
<name>A0A1J0A932_9CYAN</name>
<protein>
    <submittedName>
        <fullName evidence="2">Uncharacterized protein</fullName>
    </submittedName>
</protein>
<keyword evidence="1" id="KW-0472">Membrane</keyword>
<dbReference type="Proteomes" id="UP000180235">
    <property type="component" value="Chromosome"/>
</dbReference>
<dbReference type="STRING" id="1188229.GlitD10_0137"/>
<evidence type="ECO:0000313" key="3">
    <source>
        <dbReference type="Proteomes" id="UP000180235"/>
    </source>
</evidence>